<keyword evidence="1" id="KW-0805">Transcription regulation</keyword>
<evidence type="ECO:0000256" key="2">
    <source>
        <dbReference type="ARBA" id="ARBA00023125"/>
    </source>
</evidence>
<protein>
    <submittedName>
        <fullName evidence="5">Helix-turn-helix domain-containing protein</fullName>
    </submittedName>
</protein>
<organism evidence="5 6">
    <name type="scientific">Intestinicryptomonas porci</name>
    <dbReference type="NCBI Taxonomy" id="2926320"/>
    <lineage>
        <taxon>Bacteria</taxon>
        <taxon>Pseudomonadati</taxon>
        <taxon>Verrucomicrobiota</taxon>
        <taxon>Opitutia</taxon>
        <taxon>Opitutales</taxon>
        <taxon>Intestinicryptomonaceae</taxon>
        <taxon>Intestinicryptomonas</taxon>
    </lineage>
</organism>
<dbReference type="RefSeq" id="WP_370396567.1">
    <property type="nucleotide sequence ID" value="NZ_JALBUT010000002.1"/>
</dbReference>
<reference evidence="5 6" key="1">
    <citation type="submission" date="2022-03" db="EMBL/GenBank/DDBJ databases">
        <title>Novel taxa within the pig intestine.</title>
        <authorList>
            <person name="Wylensek D."/>
            <person name="Bishof K."/>
            <person name="Afrizal A."/>
            <person name="Clavel T."/>
        </authorList>
    </citation>
    <scope>NUCLEOTIDE SEQUENCE [LARGE SCALE GENOMIC DNA]</scope>
    <source>
        <strain evidence="5 6">CLA-KB-P66</strain>
    </source>
</reference>
<dbReference type="CDD" id="cd00093">
    <property type="entry name" value="HTH_XRE"/>
    <property type="match status" value="1"/>
</dbReference>
<proteinExistence type="predicted"/>
<dbReference type="InterPro" id="IPR001387">
    <property type="entry name" value="Cro/C1-type_HTH"/>
</dbReference>
<comment type="caution">
    <text evidence="5">The sequence shown here is derived from an EMBL/GenBank/DDBJ whole genome shotgun (WGS) entry which is preliminary data.</text>
</comment>
<evidence type="ECO:0000256" key="3">
    <source>
        <dbReference type="ARBA" id="ARBA00023163"/>
    </source>
</evidence>
<dbReference type="InterPro" id="IPR010982">
    <property type="entry name" value="Lambda_DNA-bd_dom_sf"/>
</dbReference>
<keyword evidence="3" id="KW-0804">Transcription</keyword>
<keyword evidence="6" id="KW-1185">Reference proteome</keyword>
<dbReference type="PANTHER" id="PTHR46797:SF23">
    <property type="entry name" value="HTH-TYPE TRANSCRIPTIONAL REGULATOR SUTR"/>
    <property type="match status" value="1"/>
</dbReference>
<dbReference type="InterPro" id="IPR050807">
    <property type="entry name" value="TransReg_Diox_bact_type"/>
</dbReference>
<evidence type="ECO:0000313" key="6">
    <source>
        <dbReference type="Proteomes" id="UP001275932"/>
    </source>
</evidence>
<dbReference type="PROSITE" id="PS50943">
    <property type="entry name" value="HTH_CROC1"/>
    <property type="match status" value="1"/>
</dbReference>
<dbReference type="Pfam" id="PF12844">
    <property type="entry name" value="HTH_19"/>
    <property type="match status" value="1"/>
</dbReference>
<accession>A0ABU4WH84</accession>
<dbReference type="Gene3D" id="1.10.260.40">
    <property type="entry name" value="lambda repressor-like DNA-binding domains"/>
    <property type="match status" value="1"/>
</dbReference>
<gene>
    <name evidence="5" type="ORF">MOX91_02875</name>
</gene>
<dbReference type="SUPFAM" id="SSF47413">
    <property type="entry name" value="lambda repressor-like DNA-binding domains"/>
    <property type="match status" value="1"/>
</dbReference>
<evidence type="ECO:0000259" key="4">
    <source>
        <dbReference type="PROSITE" id="PS50943"/>
    </source>
</evidence>
<feature type="domain" description="HTH cro/C1-type" evidence="4">
    <location>
        <begin position="20"/>
        <end position="74"/>
    </location>
</feature>
<name>A0ABU4WH84_9BACT</name>
<dbReference type="SMART" id="SM00530">
    <property type="entry name" value="HTH_XRE"/>
    <property type="match status" value="1"/>
</dbReference>
<dbReference type="PANTHER" id="PTHR46797">
    <property type="entry name" value="HTH-TYPE TRANSCRIPTIONAL REGULATOR"/>
    <property type="match status" value="1"/>
</dbReference>
<keyword evidence="2" id="KW-0238">DNA-binding</keyword>
<dbReference type="Proteomes" id="UP001275932">
    <property type="component" value="Unassembled WGS sequence"/>
</dbReference>
<dbReference type="EMBL" id="JALBUT010000002">
    <property type="protein sequence ID" value="MDX8415123.1"/>
    <property type="molecule type" value="Genomic_DNA"/>
</dbReference>
<evidence type="ECO:0000313" key="5">
    <source>
        <dbReference type="EMBL" id="MDX8415123.1"/>
    </source>
</evidence>
<sequence length="106" mass="12480">MSFKIKIPMVLTVFIGNRSKQLRLQKGLTQEQFAEYAGFNYKFYQNIESARQKYMRIDTVERLAQAFEMPIWEFLTPPDENFLKSCKKRKVGKTGRPKLASKPPKE</sequence>
<evidence type="ECO:0000256" key="1">
    <source>
        <dbReference type="ARBA" id="ARBA00023015"/>
    </source>
</evidence>